<evidence type="ECO:0000259" key="5">
    <source>
        <dbReference type="PROSITE" id="PS51000"/>
    </source>
</evidence>
<keyword evidence="4" id="KW-0804">Transcription</keyword>
<dbReference type="Proteomes" id="UP000247485">
    <property type="component" value="Unassembled WGS sequence"/>
</dbReference>
<dbReference type="InterPro" id="IPR018356">
    <property type="entry name" value="Tscrpt_reg_HTH_DeoR_CS"/>
</dbReference>
<dbReference type="InterPro" id="IPR014036">
    <property type="entry name" value="DeoR-like_C"/>
</dbReference>
<dbReference type="AlphaFoldDB" id="A0A318F5W1"/>
<evidence type="ECO:0000256" key="3">
    <source>
        <dbReference type="ARBA" id="ARBA00023125"/>
    </source>
</evidence>
<dbReference type="InterPro" id="IPR036388">
    <property type="entry name" value="WH-like_DNA-bd_sf"/>
</dbReference>
<dbReference type="InterPro" id="IPR050313">
    <property type="entry name" value="Carb_Metab_HTH_regulators"/>
</dbReference>
<dbReference type="InterPro" id="IPR001034">
    <property type="entry name" value="DeoR_HTH"/>
</dbReference>
<dbReference type="PROSITE" id="PS00894">
    <property type="entry name" value="HTH_DEOR_1"/>
    <property type="match status" value="1"/>
</dbReference>
<name>A0A318F5W1_KLEOX</name>
<evidence type="ECO:0000256" key="2">
    <source>
        <dbReference type="ARBA" id="ARBA00023015"/>
    </source>
</evidence>
<dbReference type="EMBL" id="QJJG01000035">
    <property type="protein sequence ID" value="PXW34614.1"/>
    <property type="molecule type" value="Genomic_DNA"/>
</dbReference>
<accession>A0A318F5W1</accession>
<dbReference type="GO" id="GO:0003677">
    <property type="term" value="F:DNA binding"/>
    <property type="evidence" value="ECO:0007669"/>
    <property type="project" value="UniProtKB-KW"/>
</dbReference>
<keyword evidence="3" id="KW-0238">DNA-binding</keyword>
<dbReference type="PROSITE" id="PS51000">
    <property type="entry name" value="HTH_DEOR_2"/>
    <property type="match status" value="1"/>
</dbReference>
<dbReference type="Gene3D" id="3.40.50.1360">
    <property type="match status" value="1"/>
</dbReference>
<organism evidence="6 7">
    <name type="scientific">Klebsiella oxytoca</name>
    <dbReference type="NCBI Taxonomy" id="571"/>
    <lineage>
        <taxon>Bacteria</taxon>
        <taxon>Pseudomonadati</taxon>
        <taxon>Pseudomonadota</taxon>
        <taxon>Gammaproteobacteria</taxon>
        <taxon>Enterobacterales</taxon>
        <taxon>Enterobacteriaceae</taxon>
        <taxon>Klebsiella/Raoultella group</taxon>
        <taxon>Klebsiella</taxon>
    </lineage>
</organism>
<dbReference type="SUPFAM" id="SSF46785">
    <property type="entry name" value="Winged helix' DNA-binding domain"/>
    <property type="match status" value="1"/>
</dbReference>
<dbReference type="RefSeq" id="WP_110277384.1">
    <property type="nucleotide sequence ID" value="NZ_QJJG01000035.1"/>
</dbReference>
<dbReference type="PANTHER" id="PTHR30363:SF4">
    <property type="entry name" value="GLYCEROL-3-PHOSPHATE REGULON REPRESSOR"/>
    <property type="match status" value="1"/>
</dbReference>
<dbReference type="SUPFAM" id="SSF100950">
    <property type="entry name" value="NagB/RpiA/CoA transferase-like"/>
    <property type="match status" value="1"/>
</dbReference>
<keyword evidence="2" id="KW-0805">Transcription regulation</keyword>
<dbReference type="Pfam" id="PF00455">
    <property type="entry name" value="DeoRC"/>
    <property type="match status" value="1"/>
</dbReference>
<evidence type="ECO:0000313" key="6">
    <source>
        <dbReference type="EMBL" id="PXW34614.1"/>
    </source>
</evidence>
<dbReference type="Pfam" id="PF08220">
    <property type="entry name" value="HTH_DeoR"/>
    <property type="match status" value="1"/>
</dbReference>
<gene>
    <name evidence="6" type="ORF">DET57_13529</name>
</gene>
<sequence length="252" mass="28309">MAKPIDHDRKNRIINHVVSHGHAKVNDLAEMLGVTTETIRKDIAWLQEMKILEKGHGFVTPSSSYLENPYTVKEGKDIEAKTQIALLASSLVPERGVVFLDSGTTVAQLAKQLNLRDDLTIVTNSMIAAQILQNTRNQLLVTGGELRQASYSYVGNWARRALQQVKVDIAFMACDGFHREGPSIRSFRELDIKETAMSCAKMSVLMADSSKFQQAGMYMYSSFSAFDSFIIERPLKKEEKILFPETLKMLHP</sequence>
<dbReference type="PANTHER" id="PTHR30363">
    <property type="entry name" value="HTH-TYPE TRANSCRIPTIONAL REGULATOR SRLR-RELATED"/>
    <property type="match status" value="1"/>
</dbReference>
<proteinExistence type="predicted"/>
<protein>
    <submittedName>
        <fullName evidence="6">DeoR family transcriptional regulator</fullName>
    </submittedName>
</protein>
<comment type="caution">
    <text evidence="6">The sequence shown here is derived from an EMBL/GenBank/DDBJ whole genome shotgun (WGS) entry which is preliminary data.</text>
</comment>
<dbReference type="InterPro" id="IPR036390">
    <property type="entry name" value="WH_DNA-bd_sf"/>
</dbReference>
<dbReference type="SMART" id="SM00420">
    <property type="entry name" value="HTH_DEOR"/>
    <property type="match status" value="1"/>
</dbReference>
<feature type="domain" description="HTH deoR-type" evidence="5">
    <location>
        <begin position="6"/>
        <end position="61"/>
    </location>
</feature>
<evidence type="ECO:0000313" key="7">
    <source>
        <dbReference type="Proteomes" id="UP000247485"/>
    </source>
</evidence>
<evidence type="ECO:0000256" key="1">
    <source>
        <dbReference type="ARBA" id="ARBA00022491"/>
    </source>
</evidence>
<reference evidence="6 7" key="1">
    <citation type="submission" date="2018-05" db="EMBL/GenBank/DDBJ databases">
        <title>Freshwater and sediment microbial communities from various areas in North America, analyzing microbe dynamics in response to fracking.</title>
        <authorList>
            <person name="Lamendella R."/>
        </authorList>
    </citation>
    <scope>NUCLEOTIDE SEQUENCE [LARGE SCALE GENOMIC DNA]</scope>
    <source>
        <strain evidence="6 7">67</strain>
    </source>
</reference>
<keyword evidence="1" id="KW-0678">Repressor</keyword>
<dbReference type="Gene3D" id="1.10.10.10">
    <property type="entry name" value="Winged helix-like DNA-binding domain superfamily/Winged helix DNA-binding domain"/>
    <property type="match status" value="1"/>
</dbReference>
<dbReference type="InterPro" id="IPR037171">
    <property type="entry name" value="NagB/RpiA_transferase-like"/>
</dbReference>
<dbReference type="GO" id="GO:0003700">
    <property type="term" value="F:DNA-binding transcription factor activity"/>
    <property type="evidence" value="ECO:0007669"/>
    <property type="project" value="InterPro"/>
</dbReference>
<evidence type="ECO:0000256" key="4">
    <source>
        <dbReference type="ARBA" id="ARBA00023163"/>
    </source>
</evidence>
<dbReference type="SMART" id="SM01134">
    <property type="entry name" value="DeoRC"/>
    <property type="match status" value="1"/>
</dbReference>